<comment type="caution">
    <text evidence="4">The sequence shown here is derived from an EMBL/GenBank/DDBJ whole genome shotgun (WGS) entry which is preliminary data.</text>
</comment>
<dbReference type="PROSITE" id="PS00028">
    <property type="entry name" value="ZINC_FINGER_C2H2_1"/>
    <property type="match status" value="1"/>
</dbReference>
<organism evidence="4 5">
    <name type="scientific">Euplotes crassus</name>
    <dbReference type="NCBI Taxonomy" id="5936"/>
    <lineage>
        <taxon>Eukaryota</taxon>
        <taxon>Sar</taxon>
        <taxon>Alveolata</taxon>
        <taxon>Ciliophora</taxon>
        <taxon>Intramacronucleata</taxon>
        <taxon>Spirotrichea</taxon>
        <taxon>Hypotrichia</taxon>
        <taxon>Euplotida</taxon>
        <taxon>Euplotidae</taxon>
        <taxon>Moneuplotes</taxon>
    </lineage>
</organism>
<feature type="domain" description="C2H2-type" evidence="3">
    <location>
        <begin position="267"/>
        <end position="289"/>
    </location>
</feature>
<accession>A0AAD1X797</accession>
<dbReference type="SMART" id="SM00355">
    <property type="entry name" value="ZnF_C2H2"/>
    <property type="match status" value="2"/>
</dbReference>
<dbReference type="PROSITE" id="PS50157">
    <property type="entry name" value="ZINC_FINGER_C2H2_2"/>
    <property type="match status" value="1"/>
</dbReference>
<proteinExistence type="predicted"/>
<keyword evidence="5" id="KW-1185">Reference proteome</keyword>
<evidence type="ECO:0000313" key="5">
    <source>
        <dbReference type="Proteomes" id="UP001295684"/>
    </source>
</evidence>
<sequence length="395" mass="46069">MSLIPGNRNKNVEVIHKTFDLIGDLPSDRWAEAIYNTFNYQKLTEKFKADGKQQKECMTYNYLLDLLDNTLEQKNMYLNKNTVSIQKFKDDTPEENEKVATQKLPLQKEQKVDEEIKVKDSQSSKLESLKSAKPQSTEKVSKQQIIADPESEGHEKSVLEIEDLQTKKATVEQNEKDDNLNLLSSSTKKHPTAALPVCTETLPEILDNELPVEPQAKVESSQSSVKDVLPEELKEESKPNSTLSILNQFKKVKVDNRPSYKSSKYFWECPCCGKQLRSPKSLRLHIRTHWSLNREGRPYKCPIPDCERSQGGFNFRYHFNLHYKTHKKHPLFQREILRQNFDFELYITQISETYLEKVQELKKKKHKRLLPRVDLEFSNIMGMNFQAYAETLHTE</sequence>
<dbReference type="InterPro" id="IPR013087">
    <property type="entry name" value="Znf_C2H2_type"/>
</dbReference>
<feature type="compositionally biased region" description="Polar residues" evidence="2">
    <location>
        <begin position="133"/>
        <end position="144"/>
    </location>
</feature>
<dbReference type="EMBL" id="CAMPGE010001309">
    <property type="protein sequence ID" value="CAI2360090.1"/>
    <property type="molecule type" value="Genomic_DNA"/>
</dbReference>
<feature type="compositionally biased region" description="Basic and acidic residues" evidence="2">
    <location>
        <begin position="111"/>
        <end position="130"/>
    </location>
</feature>
<feature type="region of interest" description="Disordered" evidence="2">
    <location>
        <begin position="111"/>
        <end position="157"/>
    </location>
</feature>
<reference evidence="4" key="1">
    <citation type="submission" date="2023-07" db="EMBL/GenBank/DDBJ databases">
        <authorList>
            <consortium name="AG Swart"/>
            <person name="Singh M."/>
            <person name="Singh A."/>
            <person name="Seah K."/>
            <person name="Emmerich C."/>
        </authorList>
    </citation>
    <scope>NUCLEOTIDE SEQUENCE</scope>
    <source>
        <strain evidence="4">DP1</strain>
    </source>
</reference>
<dbReference type="GO" id="GO:0008270">
    <property type="term" value="F:zinc ion binding"/>
    <property type="evidence" value="ECO:0007669"/>
    <property type="project" value="UniProtKB-KW"/>
</dbReference>
<evidence type="ECO:0000256" key="1">
    <source>
        <dbReference type="PROSITE-ProRule" id="PRU00042"/>
    </source>
</evidence>
<dbReference type="Gene3D" id="3.30.160.60">
    <property type="entry name" value="Classic Zinc Finger"/>
    <property type="match status" value="1"/>
</dbReference>
<dbReference type="Proteomes" id="UP001295684">
    <property type="component" value="Unassembled WGS sequence"/>
</dbReference>
<evidence type="ECO:0000256" key="2">
    <source>
        <dbReference type="SAM" id="MobiDB-lite"/>
    </source>
</evidence>
<name>A0AAD1X797_EUPCR</name>
<keyword evidence="1" id="KW-0863">Zinc-finger</keyword>
<gene>
    <name evidence="4" type="ORF">ECRASSUSDP1_LOCUS1387</name>
</gene>
<feature type="region of interest" description="Disordered" evidence="2">
    <location>
        <begin position="214"/>
        <end position="234"/>
    </location>
</feature>
<protein>
    <recommendedName>
        <fullName evidence="3">C2H2-type domain-containing protein</fullName>
    </recommendedName>
</protein>
<evidence type="ECO:0000313" key="4">
    <source>
        <dbReference type="EMBL" id="CAI2360090.1"/>
    </source>
</evidence>
<dbReference type="AlphaFoldDB" id="A0AAD1X797"/>
<keyword evidence="1" id="KW-0479">Metal-binding</keyword>
<keyword evidence="1" id="KW-0862">Zinc</keyword>
<evidence type="ECO:0000259" key="3">
    <source>
        <dbReference type="PROSITE" id="PS50157"/>
    </source>
</evidence>